<evidence type="ECO:0000313" key="3">
    <source>
        <dbReference type="EMBL" id="MEY2253097.1"/>
    </source>
</evidence>
<evidence type="ECO:0000313" key="4">
    <source>
        <dbReference type="Proteomes" id="UP001562178"/>
    </source>
</evidence>
<dbReference type="Pfam" id="PF13681">
    <property type="entry name" value="PilX"/>
    <property type="match status" value="1"/>
</dbReference>
<keyword evidence="1" id="KW-0812">Transmembrane</keyword>
<keyword evidence="1" id="KW-1133">Transmembrane helix</keyword>
<accession>A0ABV4B6C7</accession>
<keyword evidence="1" id="KW-0472">Membrane</keyword>
<evidence type="ECO:0000259" key="2">
    <source>
        <dbReference type="Pfam" id="PF13681"/>
    </source>
</evidence>
<feature type="domain" description="PilX/PilW C-terminal" evidence="2">
    <location>
        <begin position="129"/>
        <end position="257"/>
    </location>
</feature>
<keyword evidence="4" id="KW-1185">Reference proteome</keyword>
<evidence type="ECO:0000256" key="1">
    <source>
        <dbReference type="SAM" id="Phobius"/>
    </source>
</evidence>
<dbReference type="Proteomes" id="UP001562178">
    <property type="component" value="Unassembled WGS sequence"/>
</dbReference>
<reference evidence="3 4" key="1">
    <citation type="journal article" date="2016" name="Int. J. Syst. Evol. Microbiol.">
        <title>Description of Comamonas sediminis sp. nov., isolated from lagoon sediments.</title>
        <authorList>
            <person name="Subhash Y."/>
            <person name="Bang J.J."/>
            <person name="You T.H."/>
            <person name="Lee S.S."/>
        </authorList>
    </citation>
    <scope>NUCLEOTIDE SEQUENCE [LARGE SCALE GENOMIC DNA]</scope>
    <source>
        <strain evidence="3 4">JCM 31169</strain>
    </source>
</reference>
<protein>
    <submittedName>
        <fullName evidence="3">Pilus assembly protein PilX</fullName>
    </submittedName>
</protein>
<dbReference type="EMBL" id="JBGBDC010000008">
    <property type="protein sequence ID" value="MEY2253097.1"/>
    <property type="molecule type" value="Genomic_DNA"/>
</dbReference>
<dbReference type="InterPro" id="IPR025205">
    <property type="entry name" value="PilX/PilW_C"/>
</dbReference>
<comment type="caution">
    <text evidence="3">The sequence shown here is derived from an EMBL/GenBank/DDBJ whole genome shotgun (WGS) entry which is preliminary data.</text>
</comment>
<organism evidence="3 4">
    <name type="scientific">Comamonas sediminis</name>
    <dbReference type="NCBI Taxonomy" id="1783360"/>
    <lineage>
        <taxon>Bacteria</taxon>
        <taxon>Pseudomonadati</taxon>
        <taxon>Pseudomonadota</taxon>
        <taxon>Betaproteobacteria</taxon>
        <taxon>Burkholderiales</taxon>
        <taxon>Comamonadaceae</taxon>
        <taxon>Comamonas</taxon>
    </lineage>
</organism>
<feature type="transmembrane region" description="Helical" evidence="1">
    <location>
        <begin position="20"/>
        <end position="39"/>
    </location>
</feature>
<sequence length="263" mass="28350">MRRPHYLHPVSLAQHARGAALLTVLVFSMLSMLLALWAARTAWYGELVVGNDADYQRAFEAAEALLLDAELDIRGERADGRPCAYGGLPHGAAASVCRSGGTTKVPVENADLPAFLATLSAQPQRCIDALCAKRVGRQDIWNAPAAGTPARQAGEQDLFALIRAGTGARYGQYTGAQLGDADRPAHPILAERDDAQAGAWYWIEVIPYIDSQPGLISNAPAQQLELVGLSPHVVYRITAAAFGRKPDSLVVLEQSYARPRRKD</sequence>
<name>A0ABV4B6C7_9BURK</name>
<dbReference type="RefSeq" id="WP_369460819.1">
    <property type="nucleotide sequence ID" value="NZ_JBGBDC010000008.1"/>
</dbReference>
<gene>
    <name evidence="3" type="ORF">AB7A72_18905</name>
</gene>
<proteinExistence type="predicted"/>